<dbReference type="Gene3D" id="3.40.50.150">
    <property type="entry name" value="Vaccinia Virus protein VP39"/>
    <property type="match status" value="1"/>
</dbReference>
<accession>A0A396ZQT1</accession>
<dbReference type="VEuPathDB" id="FungiDB:H257_18145"/>
<evidence type="ECO:0000313" key="3">
    <source>
        <dbReference type="Proteomes" id="UP000266239"/>
    </source>
</evidence>
<protein>
    <recommendedName>
        <fullName evidence="1">DOT1 domain-containing protein</fullName>
    </recommendedName>
</protein>
<dbReference type="SUPFAM" id="SSF53335">
    <property type="entry name" value="S-adenosyl-L-methionine-dependent methyltransferases"/>
    <property type="match status" value="1"/>
</dbReference>
<dbReference type="GO" id="GO:0031151">
    <property type="term" value="F:histone H3K79 methyltransferase activity"/>
    <property type="evidence" value="ECO:0007669"/>
    <property type="project" value="InterPro"/>
</dbReference>
<evidence type="ECO:0000259" key="1">
    <source>
        <dbReference type="Pfam" id="PF08123"/>
    </source>
</evidence>
<dbReference type="EMBL" id="QUTA01013031">
    <property type="protein sequence ID" value="RHX96955.1"/>
    <property type="molecule type" value="Genomic_DNA"/>
</dbReference>
<dbReference type="Pfam" id="PF08123">
    <property type="entry name" value="DOT1"/>
    <property type="match status" value="1"/>
</dbReference>
<comment type="caution">
    <text evidence="2">The sequence shown here is derived from an EMBL/GenBank/DDBJ whole genome shotgun (WGS) entry which is preliminary data.</text>
</comment>
<name>A0A396ZQT1_APHAT</name>
<evidence type="ECO:0000313" key="2">
    <source>
        <dbReference type="EMBL" id="RHX96955.1"/>
    </source>
</evidence>
<dbReference type="AlphaFoldDB" id="A0A396ZQT1"/>
<sequence>MANLKDLRLRVTSSAGSLSAQIFHIAGHLHRHGVITGIGKALLKGKYPPGNRVSNQQHECVVEIVFQKDVRGPKLVDSLLTSSDEHWLKFLHRLIGSFPVSFHVIHDPVDVETLKLFDSLYLDCGLEHGKAISRQEREDNDMLNQKVSTSHSYHPGWTFVDLGSGTGRAVFIARLNFDFSRYCACPSYVHKHDSRCTGIEILRGLHDAAADVCSNYNEFVRSVISTTRSPLDASFFHSSLLDLDWAHADVCFANSTCFDSTLIAEMADKAANMRSGSYLITFTKPLPLDTPFDIIDKERRKMSWGPATVYIHQRR</sequence>
<organism evidence="2 3">
    <name type="scientific">Aphanomyces astaci</name>
    <name type="common">Crayfish plague agent</name>
    <dbReference type="NCBI Taxonomy" id="112090"/>
    <lineage>
        <taxon>Eukaryota</taxon>
        <taxon>Sar</taxon>
        <taxon>Stramenopiles</taxon>
        <taxon>Oomycota</taxon>
        <taxon>Saprolegniomycetes</taxon>
        <taxon>Saprolegniales</taxon>
        <taxon>Verrucalvaceae</taxon>
        <taxon>Aphanomyces</taxon>
    </lineage>
</organism>
<dbReference type="InterPro" id="IPR029063">
    <property type="entry name" value="SAM-dependent_MTases_sf"/>
</dbReference>
<feature type="domain" description="DOT1" evidence="1">
    <location>
        <begin position="147"/>
        <end position="283"/>
    </location>
</feature>
<dbReference type="Proteomes" id="UP000266239">
    <property type="component" value="Unassembled WGS sequence"/>
</dbReference>
<dbReference type="InterPro" id="IPR025789">
    <property type="entry name" value="DOT1_dom"/>
</dbReference>
<gene>
    <name evidence="2" type="ORF">DYB25_010496</name>
</gene>
<proteinExistence type="predicted"/>
<reference evidence="2 3" key="1">
    <citation type="submission" date="2018-08" db="EMBL/GenBank/DDBJ databases">
        <title>Aphanomyces genome sequencing and annotation.</title>
        <authorList>
            <person name="Minardi D."/>
            <person name="Oidtmann B."/>
            <person name="Van Der Giezen M."/>
            <person name="Studholme D.J."/>
        </authorList>
    </citation>
    <scope>NUCLEOTIDE SEQUENCE [LARGE SCALE GENOMIC DNA]</scope>
    <source>
        <strain evidence="2 3">Yx</strain>
    </source>
</reference>